<dbReference type="InterPro" id="IPR011004">
    <property type="entry name" value="Trimer_LpxA-like_sf"/>
</dbReference>
<dbReference type="CDD" id="cd04647">
    <property type="entry name" value="LbH_MAT_like"/>
    <property type="match status" value="1"/>
</dbReference>
<evidence type="ECO:0000313" key="5">
    <source>
        <dbReference type="Proteomes" id="UP000197097"/>
    </source>
</evidence>
<keyword evidence="2" id="KW-0677">Repeat</keyword>
<name>A0A246K8H8_9SPHN</name>
<accession>A0A246K8H8</accession>
<dbReference type="PANTHER" id="PTHR23416:SF78">
    <property type="entry name" value="LIPOPOLYSACCHARIDE BIOSYNTHESIS O-ACETYL TRANSFERASE WBBJ-RELATED"/>
    <property type="match status" value="1"/>
</dbReference>
<dbReference type="GO" id="GO:0016746">
    <property type="term" value="F:acyltransferase activity"/>
    <property type="evidence" value="ECO:0007669"/>
    <property type="project" value="UniProtKB-KW"/>
</dbReference>
<dbReference type="InterPro" id="IPR001451">
    <property type="entry name" value="Hexapep"/>
</dbReference>
<evidence type="ECO:0000256" key="1">
    <source>
        <dbReference type="ARBA" id="ARBA00022679"/>
    </source>
</evidence>
<dbReference type="OrthoDB" id="9815592at2"/>
<reference evidence="4 5" key="1">
    <citation type="journal article" date="2002" name="Int. J. Syst. Evol. Microbiol.">
        <title>Sphingopyxis witflariensis sp. nov., isolated from activated sludge.</title>
        <authorList>
            <person name="Kampfer P."/>
            <person name="Witzenberger R."/>
            <person name="Denner E.B."/>
            <person name="Busse H.J."/>
            <person name="Neef A."/>
        </authorList>
    </citation>
    <scope>NUCLEOTIDE SEQUENCE [LARGE SCALE GENOMIC DNA]</scope>
    <source>
        <strain evidence="4 5">DSM 14551</strain>
    </source>
</reference>
<dbReference type="PANTHER" id="PTHR23416">
    <property type="entry name" value="SIALIC ACID SYNTHASE-RELATED"/>
    <property type="match status" value="1"/>
</dbReference>
<dbReference type="Proteomes" id="UP000197097">
    <property type="component" value="Unassembled WGS sequence"/>
</dbReference>
<evidence type="ECO:0000256" key="2">
    <source>
        <dbReference type="ARBA" id="ARBA00022737"/>
    </source>
</evidence>
<evidence type="ECO:0000256" key="3">
    <source>
        <dbReference type="ARBA" id="ARBA00023315"/>
    </source>
</evidence>
<gene>
    <name evidence="4" type="ORF">CDQ91_01975</name>
</gene>
<keyword evidence="3 4" id="KW-0012">Acyltransferase</keyword>
<dbReference type="Pfam" id="PF00132">
    <property type="entry name" value="Hexapep"/>
    <property type="match status" value="1"/>
</dbReference>
<dbReference type="PROSITE" id="PS00101">
    <property type="entry name" value="HEXAPEP_TRANSFERASES"/>
    <property type="match status" value="1"/>
</dbReference>
<dbReference type="Gene3D" id="2.160.10.10">
    <property type="entry name" value="Hexapeptide repeat proteins"/>
    <property type="match status" value="1"/>
</dbReference>
<comment type="caution">
    <text evidence="4">The sequence shown here is derived from an EMBL/GenBank/DDBJ whole genome shotgun (WGS) entry which is preliminary data.</text>
</comment>
<dbReference type="InterPro" id="IPR018357">
    <property type="entry name" value="Hexapep_transf_CS"/>
</dbReference>
<dbReference type="SUPFAM" id="SSF51161">
    <property type="entry name" value="Trimeric LpxA-like enzymes"/>
    <property type="match status" value="1"/>
</dbReference>
<organism evidence="4 5">
    <name type="scientific">Sphingopyxis witflariensis</name>
    <dbReference type="NCBI Taxonomy" id="173675"/>
    <lineage>
        <taxon>Bacteria</taxon>
        <taxon>Pseudomonadati</taxon>
        <taxon>Pseudomonadota</taxon>
        <taxon>Alphaproteobacteria</taxon>
        <taxon>Sphingomonadales</taxon>
        <taxon>Sphingomonadaceae</taxon>
        <taxon>Sphingopyxis</taxon>
    </lineage>
</organism>
<sequence length="115" mass="11809">MGAGSSIAQNGSIGGWDAGVFIGRDVMIAPNVVIVAFDHGIASLDIPMVQQANVEAAVHIEDDVWIGANVTIGKGVRVGKGSIIGANSYVNRDIPPYSIVGGVPAKVIKSRIGDE</sequence>
<proteinExistence type="predicted"/>
<keyword evidence="1 4" id="KW-0808">Transferase</keyword>
<protein>
    <submittedName>
        <fullName evidence="4">Acyltransferase</fullName>
    </submittedName>
</protein>
<evidence type="ECO:0000313" key="4">
    <source>
        <dbReference type="EMBL" id="OWR01594.1"/>
    </source>
</evidence>
<dbReference type="AlphaFoldDB" id="A0A246K8H8"/>
<dbReference type="InterPro" id="IPR051159">
    <property type="entry name" value="Hexapeptide_acetyltransf"/>
</dbReference>
<keyword evidence="5" id="KW-1185">Reference proteome</keyword>
<dbReference type="EMBL" id="NISJ01000001">
    <property type="protein sequence ID" value="OWR01594.1"/>
    <property type="molecule type" value="Genomic_DNA"/>
</dbReference>